<dbReference type="VEuPathDB" id="VectorBase:GBRI005601"/>
<proteinExistence type="predicted"/>
<reference evidence="3" key="2">
    <citation type="submission" date="2020-05" db="UniProtKB">
        <authorList>
            <consortium name="EnsemblMetazoa"/>
        </authorList>
    </citation>
    <scope>IDENTIFICATION</scope>
    <source>
        <strain evidence="3">IAEA</strain>
    </source>
</reference>
<keyword evidence="1" id="KW-1133">Transmembrane helix</keyword>
<organism evidence="3 4">
    <name type="scientific">Glossina brevipalpis</name>
    <dbReference type="NCBI Taxonomy" id="37001"/>
    <lineage>
        <taxon>Eukaryota</taxon>
        <taxon>Metazoa</taxon>
        <taxon>Ecdysozoa</taxon>
        <taxon>Arthropoda</taxon>
        <taxon>Hexapoda</taxon>
        <taxon>Insecta</taxon>
        <taxon>Pterygota</taxon>
        <taxon>Neoptera</taxon>
        <taxon>Endopterygota</taxon>
        <taxon>Diptera</taxon>
        <taxon>Brachycera</taxon>
        <taxon>Muscomorpha</taxon>
        <taxon>Hippoboscoidea</taxon>
        <taxon>Glossinidae</taxon>
        <taxon>Glossina</taxon>
    </lineage>
</organism>
<dbReference type="InterPro" id="IPR013535">
    <property type="entry name" value="PUL_dom"/>
</dbReference>
<evidence type="ECO:0000313" key="4">
    <source>
        <dbReference type="Proteomes" id="UP000091820"/>
    </source>
</evidence>
<keyword evidence="1" id="KW-0812">Transmembrane</keyword>
<dbReference type="Proteomes" id="UP000091820">
    <property type="component" value="Unassembled WGS sequence"/>
</dbReference>
<reference evidence="4" key="1">
    <citation type="submission" date="2014-03" db="EMBL/GenBank/DDBJ databases">
        <authorList>
            <person name="Aksoy S."/>
            <person name="Warren W."/>
            <person name="Wilson R.K."/>
        </authorList>
    </citation>
    <scope>NUCLEOTIDE SEQUENCE [LARGE SCALE GENOMIC DNA]</scope>
    <source>
        <strain evidence="4">IAEA</strain>
    </source>
</reference>
<dbReference type="AlphaFoldDB" id="A0A1A9W428"/>
<dbReference type="Pfam" id="PF08324">
    <property type="entry name" value="PUL"/>
    <property type="match status" value="1"/>
</dbReference>
<dbReference type="STRING" id="37001.A0A1A9W428"/>
<evidence type="ECO:0000259" key="2">
    <source>
        <dbReference type="Pfam" id="PF08324"/>
    </source>
</evidence>
<accession>A0A1A9W428</accession>
<dbReference type="InterPro" id="IPR011989">
    <property type="entry name" value="ARM-like"/>
</dbReference>
<dbReference type="EnsemblMetazoa" id="GBRI005601-RA">
    <property type="protein sequence ID" value="GBRI005601-PA"/>
    <property type="gene ID" value="GBRI005601"/>
</dbReference>
<name>A0A1A9W428_9MUSC</name>
<protein>
    <recommendedName>
        <fullName evidence="2">PUL domain-containing protein</fullName>
    </recommendedName>
</protein>
<evidence type="ECO:0000256" key="1">
    <source>
        <dbReference type="SAM" id="Phobius"/>
    </source>
</evidence>
<sequence length="238" mass="27517">MIVFCVDISDSEPTLKLSYNRGIHLRMLRLLREASIKTLLQAEIVMSRGQLIMSYRHTGIQTHPQELLVIILPVIISTRKCRKRSISTYLTFDVYDCTKVLDRLREFNQKLSSTVEKVTESVLRSLLRLAEYPANADAMVIEGLKLIIIISFFLYFRLTLRSESIFIILESLDFIELFLPRLSILAANQLMIIRCFANMINHKAGRQEIYAFLPTLFNYINGIKAATIIYKSLLPFFT</sequence>
<dbReference type="Gene3D" id="1.25.10.10">
    <property type="entry name" value="Leucine-rich Repeat Variant"/>
    <property type="match status" value="1"/>
</dbReference>
<feature type="transmembrane region" description="Helical" evidence="1">
    <location>
        <begin position="138"/>
        <end position="158"/>
    </location>
</feature>
<evidence type="ECO:0000313" key="3">
    <source>
        <dbReference type="EnsemblMetazoa" id="GBRI005601-PA"/>
    </source>
</evidence>
<keyword evidence="4" id="KW-1185">Reference proteome</keyword>
<feature type="domain" description="PUL" evidence="2">
    <location>
        <begin position="87"/>
        <end position="222"/>
    </location>
</feature>
<keyword evidence="1" id="KW-0472">Membrane</keyword>
<feature type="transmembrane region" description="Helical" evidence="1">
    <location>
        <begin position="209"/>
        <end position="230"/>
    </location>
</feature>